<accession>A0A4R6LSM5</accession>
<dbReference type="Proteomes" id="UP000215896">
    <property type="component" value="Unassembled WGS sequence"/>
</dbReference>
<dbReference type="GO" id="GO:0004725">
    <property type="term" value="F:protein tyrosine phosphatase activity"/>
    <property type="evidence" value="ECO:0007669"/>
    <property type="project" value="InterPro"/>
</dbReference>
<evidence type="ECO:0000313" key="1">
    <source>
        <dbReference type="EMBL" id="OYO12876.1"/>
    </source>
</evidence>
<comment type="caution">
    <text evidence="1">The sequence shown here is derived from an EMBL/GenBank/DDBJ whole genome shotgun (WGS) entry which is preliminary data.</text>
</comment>
<sequence>MSVWELGPGVLELPSGRRVRGRSLRNRPAEPADFSLYLLTFRPRRLSGRYEWLRWPDFGLPLRPRNAHVLIAMMYARSARERVEICCGGGVGRTGTVLAALAMLDGFTRDQAVAHVRAHYHPRAVETPWQRHFLSTFIE</sequence>
<gene>
    <name evidence="1" type="ORF">CGZ94_13375</name>
</gene>
<dbReference type="OrthoDB" id="2629679at2"/>
<protein>
    <submittedName>
        <fullName evidence="1">Protein phosphatase</fullName>
    </submittedName>
</protein>
<reference evidence="1 2" key="1">
    <citation type="submission" date="2017-07" db="EMBL/GenBank/DDBJ databases">
        <title>Draft whole genome sequences of clinical Proprionibacteriaceae strains.</title>
        <authorList>
            <person name="Bernier A.-M."/>
            <person name="Bernard K."/>
            <person name="Domingo M.-C."/>
        </authorList>
    </citation>
    <scope>NUCLEOTIDE SEQUENCE [LARGE SCALE GENOMIC DNA]</scope>
    <source>
        <strain evidence="1 2">NML 030167</strain>
    </source>
</reference>
<dbReference type="AlphaFoldDB" id="A0A255GEE7"/>
<dbReference type="PROSITE" id="PS50056">
    <property type="entry name" value="TYR_PHOSPHATASE_2"/>
    <property type="match status" value="1"/>
</dbReference>
<accession>A0A255GEE7</accession>
<dbReference type="InterPro" id="IPR029021">
    <property type="entry name" value="Prot-tyrosine_phosphatase-like"/>
</dbReference>
<dbReference type="SUPFAM" id="SSF52799">
    <property type="entry name" value="(Phosphotyrosine protein) phosphatases II"/>
    <property type="match status" value="1"/>
</dbReference>
<evidence type="ECO:0000313" key="2">
    <source>
        <dbReference type="Proteomes" id="UP000215896"/>
    </source>
</evidence>
<proteinExistence type="predicted"/>
<dbReference type="InterPro" id="IPR000242">
    <property type="entry name" value="PTP_cat"/>
</dbReference>
<dbReference type="EMBL" id="NMVO01000014">
    <property type="protein sequence ID" value="OYO12876.1"/>
    <property type="molecule type" value="Genomic_DNA"/>
</dbReference>
<dbReference type="Gene3D" id="3.90.190.10">
    <property type="entry name" value="Protein tyrosine phosphatase superfamily"/>
    <property type="match status" value="1"/>
</dbReference>
<dbReference type="InterPro" id="IPR000387">
    <property type="entry name" value="Tyr_Pase_dom"/>
</dbReference>
<organism evidence="1 2">
    <name type="scientific">Enemella evansiae</name>
    <dbReference type="NCBI Taxonomy" id="2016499"/>
    <lineage>
        <taxon>Bacteria</taxon>
        <taxon>Bacillati</taxon>
        <taxon>Actinomycetota</taxon>
        <taxon>Actinomycetes</taxon>
        <taxon>Propionibacteriales</taxon>
        <taxon>Propionibacteriaceae</taxon>
        <taxon>Enemella</taxon>
    </lineage>
</organism>
<dbReference type="Pfam" id="PF00102">
    <property type="entry name" value="Y_phosphatase"/>
    <property type="match status" value="1"/>
</dbReference>
<dbReference type="RefSeq" id="WP_094355191.1">
    <property type="nucleotide sequence ID" value="NZ_NMVK01000001.1"/>
</dbReference>
<keyword evidence="2" id="KW-1185">Reference proteome</keyword>
<dbReference type="PRINTS" id="PR00700">
    <property type="entry name" value="PRTYPHPHTASE"/>
</dbReference>
<name>A0A255GEE7_9ACTN</name>